<evidence type="ECO:0000256" key="3">
    <source>
        <dbReference type="ARBA" id="ARBA00023002"/>
    </source>
</evidence>
<proteinExistence type="predicted"/>
<feature type="compositionally biased region" description="Gly residues" evidence="5">
    <location>
        <begin position="56"/>
        <end position="85"/>
    </location>
</feature>
<organism evidence="6 7">
    <name type="scientific">Planotetraspora phitsanulokensis</name>
    <dbReference type="NCBI Taxonomy" id="575192"/>
    <lineage>
        <taxon>Bacteria</taxon>
        <taxon>Bacillati</taxon>
        <taxon>Actinomycetota</taxon>
        <taxon>Actinomycetes</taxon>
        <taxon>Streptosporangiales</taxon>
        <taxon>Streptosporangiaceae</taxon>
        <taxon>Planotetraspora</taxon>
    </lineage>
</organism>
<evidence type="ECO:0000256" key="1">
    <source>
        <dbReference type="ARBA" id="ARBA00022630"/>
    </source>
</evidence>
<evidence type="ECO:0000256" key="4">
    <source>
        <dbReference type="ARBA" id="ARBA00023033"/>
    </source>
</evidence>
<dbReference type="GO" id="GO:0016705">
    <property type="term" value="F:oxidoreductase activity, acting on paired donors, with incorporation or reduction of molecular oxygen"/>
    <property type="evidence" value="ECO:0007669"/>
    <property type="project" value="InterPro"/>
</dbReference>
<dbReference type="InterPro" id="IPR051260">
    <property type="entry name" value="Diverse_substr_monoxygenases"/>
</dbReference>
<feature type="region of interest" description="Disordered" evidence="5">
    <location>
        <begin position="51"/>
        <end position="88"/>
    </location>
</feature>
<keyword evidence="2" id="KW-0288">FMN</keyword>
<protein>
    <submittedName>
        <fullName evidence="6">FMNH2-utilizing oxygenase</fullName>
    </submittedName>
</protein>
<evidence type="ECO:0000256" key="2">
    <source>
        <dbReference type="ARBA" id="ARBA00022643"/>
    </source>
</evidence>
<keyword evidence="7" id="KW-1185">Reference proteome</keyword>
<keyword evidence="3" id="KW-0560">Oxidoreductase</keyword>
<dbReference type="RefSeq" id="WP_204072198.1">
    <property type="nucleotide sequence ID" value="NZ_BAABHI010000012.1"/>
</dbReference>
<dbReference type="Gene3D" id="3.20.20.30">
    <property type="entry name" value="Luciferase-like domain"/>
    <property type="match status" value="1"/>
</dbReference>
<keyword evidence="1" id="KW-0285">Flavoprotein</keyword>
<accession>A0A8J3XDF3</accession>
<gene>
    <name evidence="6" type="ORF">Pph01_15020</name>
</gene>
<evidence type="ECO:0000256" key="5">
    <source>
        <dbReference type="SAM" id="MobiDB-lite"/>
    </source>
</evidence>
<dbReference type="EMBL" id="BOOP01000004">
    <property type="protein sequence ID" value="GII36499.1"/>
    <property type="molecule type" value="Genomic_DNA"/>
</dbReference>
<dbReference type="AlphaFoldDB" id="A0A8J3XDF3"/>
<evidence type="ECO:0000313" key="6">
    <source>
        <dbReference type="EMBL" id="GII36499.1"/>
    </source>
</evidence>
<dbReference type="Proteomes" id="UP000622547">
    <property type="component" value="Unassembled WGS sequence"/>
</dbReference>
<reference evidence="6 7" key="1">
    <citation type="submission" date="2021-01" db="EMBL/GenBank/DDBJ databases">
        <title>Whole genome shotgun sequence of Planotetraspora phitsanulokensis NBRC 104273.</title>
        <authorList>
            <person name="Komaki H."/>
            <person name="Tamura T."/>
        </authorList>
    </citation>
    <scope>NUCLEOTIDE SEQUENCE [LARGE SCALE GENOMIC DNA]</scope>
    <source>
        <strain evidence="6 7">NBRC 104273</strain>
    </source>
</reference>
<name>A0A8J3XDF3_9ACTN</name>
<dbReference type="GO" id="GO:0004497">
    <property type="term" value="F:monooxygenase activity"/>
    <property type="evidence" value="ECO:0007669"/>
    <property type="project" value="UniProtKB-KW"/>
</dbReference>
<sequence>MNLHLAVALDGAGRHPAAWRAHEARPDLPFGAGHWARLVKEAEQGLLDFVTFDDGPGAGPGRPNGPGRSAGSGGSDGSGHVGGGSDPTLVATRLAPLSSRIGLVPATAAIPGRHGHVASTIATLDRLSRGRAGWSPKVSGSLREASDVVDAVRRSWHDFPDGPPPVFSTVGGVASYEFVAQSCDVVHVTPQDWLDATMIVDDLRAAERAVGRTGHRLKIFADLAVFLDGYPGVAAGRKARLDDLDGAEFTSDALVYAGTPTGLVGLMLDWRSAGLDGFHLHPGALPHDLSMIVRGLVPELQARGVFRHRYGAAGLRARLGLLRPDGREGDVLRPPRPVRRRWTMP</sequence>
<evidence type="ECO:0000313" key="7">
    <source>
        <dbReference type="Proteomes" id="UP000622547"/>
    </source>
</evidence>
<dbReference type="SUPFAM" id="SSF51679">
    <property type="entry name" value="Bacterial luciferase-like"/>
    <property type="match status" value="1"/>
</dbReference>
<keyword evidence="4" id="KW-0503">Monooxygenase</keyword>
<dbReference type="InterPro" id="IPR036661">
    <property type="entry name" value="Luciferase-like_sf"/>
</dbReference>
<dbReference type="PANTHER" id="PTHR30011:SF16">
    <property type="entry name" value="C2H2 FINGER DOMAIN TRANSCRIPTION FACTOR (EUROFUNG)-RELATED"/>
    <property type="match status" value="1"/>
</dbReference>
<comment type="caution">
    <text evidence="6">The sequence shown here is derived from an EMBL/GenBank/DDBJ whole genome shotgun (WGS) entry which is preliminary data.</text>
</comment>
<dbReference type="PANTHER" id="PTHR30011">
    <property type="entry name" value="ALKANESULFONATE MONOOXYGENASE-RELATED"/>
    <property type="match status" value="1"/>
</dbReference>